<dbReference type="SMART" id="SM00903">
    <property type="entry name" value="Flavin_Reduct"/>
    <property type="match status" value="1"/>
</dbReference>
<gene>
    <name evidence="3" type="ORF">ESCO_006427</name>
</gene>
<dbReference type="GO" id="GO:0042602">
    <property type="term" value="F:riboflavin reductase (NADPH) activity"/>
    <property type="evidence" value="ECO:0007669"/>
    <property type="project" value="TreeGrafter"/>
</dbReference>
<evidence type="ECO:0000313" key="4">
    <source>
        <dbReference type="Proteomes" id="UP000053831"/>
    </source>
</evidence>
<proteinExistence type="predicted"/>
<keyword evidence="1" id="KW-0560">Oxidoreductase</keyword>
<dbReference type="Proteomes" id="UP000053831">
    <property type="component" value="Unassembled WGS sequence"/>
</dbReference>
<evidence type="ECO:0000313" key="3">
    <source>
        <dbReference type="EMBL" id="KOS17345.1"/>
    </source>
</evidence>
<evidence type="ECO:0000256" key="1">
    <source>
        <dbReference type="ARBA" id="ARBA00023002"/>
    </source>
</evidence>
<dbReference type="GO" id="GO:0010181">
    <property type="term" value="F:FMN binding"/>
    <property type="evidence" value="ECO:0007669"/>
    <property type="project" value="InterPro"/>
</dbReference>
<dbReference type="Gene3D" id="2.30.110.10">
    <property type="entry name" value="Electron Transport, Fmn-binding Protein, Chain A"/>
    <property type="match status" value="1"/>
</dbReference>
<reference evidence="3 4" key="1">
    <citation type="submission" date="2015-07" db="EMBL/GenBank/DDBJ databases">
        <title>The genome of the fungus Escovopsis weberi, a specialized disease agent of ant agriculture.</title>
        <authorList>
            <person name="de Man T.J."/>
            <person name="Stajich J.E."/>
            <person name="Kubicek C.P."/>
            <person name="Chenthamara K."/>
            <person name="Atanasova L."/>
            <person name="Druzhinina I.S."/>
            <person name="Birnbaum S."/>
            <person name="Barribeau S.M."/>
            <person name="Teiling C."/>
            <person name="Suen G."/>
            <person name="Currie C."/>
            <person name="Gerardo N.M."/>
        </authorList>
    </citation>
    <scope>NUCLEOTIDE SEQUENCE [LARGE SCALE GENOMIC DNA]</scope>
</reference>
<dbReference type="Pfam" id="PF01613">
    <property type="entry name" value="Flavin_Reduct"/>
    <property type="match status" value="1"/>
</dbReference>
<comment type="caution">
    <text evidence="3">The sequence shown here is derived from an EMBL/GenBank/DDBJ whole genome shotgun (WGS) entry which is preliminary data.</text>
</comment>
<dbReference type="PANTHER" id="PTHR30466">
    <property type="entry name" value="FLAVIN REDUCTASE"/>
    <property type="match status" value="1"/>
</dbReference>
<dbReference type="AlphaFoldDB" id="A0A0N0RSY6"/>
<name>A0A0N0RSY6_ESCWE</name>
<keyword evidence="4" id="KW-1185">Reference proteome</keyword>
<dbReference type="InterPro" id="IPR012349">
    <property type="entry name" value="Split_barrel_FMN-bd"/>
</dbReference>
<sequence length="308" mass="32845">MRFGSAVRHASLGSPHAWGSFLAKGRNLNLAPRSRGFCLLRLMGRLAWTLGELRLGGIGLSASPSQTRAQSRLTPAGPHVRGGGDKRLECYALVLTTAFCLPVPTRTAEDAGAEHPPSATQRLATTPAALPEQVRSVLRLLPNSIVVCTSAHGGAPRGMTMSSFTSLSLSPTPLVSFNVATPSRTLDAIREARLFNIHVMAGDARGAAMADRFTRGNLEDVFGGMQYTTPEIPLLRGDGVLYALRCRLLPDEPTGGLVRVRDHVIVVGEVLGVMAGAGTEEFGLAYADRKYRHVGGVIARGRRDIDES</sequence>
<evidence type="ECO:0000259" key="2">
    <source>
        <dbReference type="SMART" id="SM00903"/>
    </source>
</evidence>
<dbReference type="InterPro" id="IPR002563">
    <property type="entry name" value="Flavin_Rdtase-like_dom"/>
</dbReference>
<dbReference type="PANTHER" id="PTHR30466:SF1">
    <property type="entry name" value="FMN REDUCTASE (NADH) RUTF"/>
    <property type="match status" value="1"/>
</dbReference>
<organism evidence="3 4">
    <name type="scientific">Escovopsis weberi</name>
    <dbReference type="NCBI Taxonomy" id="150374"/>
    <lineage>
        <taxon>Eukaryota</taxon>
        <taxon>Fungi</taxon>
        <taxon>Dikarya</taxon>
        <taxon>Ascomycota</taxon>
        <taxon>Pezizomycotina</taxon>
        <taxon>Sordariomycetes</taxon>
        <taxon>Hypocreomycetidae</taxon>
        <taxon>Hypocreales</taxon>
        <taxon>Hypocreaceae</taxon>
        <taxon>Escovopsis</taxon>
    </lineage>
</organism>
<dbReference type="EMBL" id="LGSR01000026">
    <property type="protein sequence ID" value="KOS17345.1"/>
    <property type="molecule type" value="Genomic_DNA"/>
</dbReference>
<dbReference type="STRING" id="150374.A0A0N0RSY6"/>
<dbReference type="SUPFAM" id="SSF50475">
    <property type="entry name" value="FMN-binding split barrel"/>
    <property type="match status" value="1"/>
</dbReference>
<dbReference type="InterPro" id="IPR050268">
    <property type="entry name" value="NADH-dep_flavin_reductase"/>
</dbReference>
<protein>
    <recommendedName>
        <fullName evidence="2">Flavin reductase like domain-containing protein</fullName>
    </recommendedName>
</protein>
<accession>A0A0N0RSY6</accession>
<feature type="domain" description="Flavin reductase like" evidence="2">
    <location>
        <begin position="138"/>
        <end position="293"/>
    </location>
</feature>
<dbReference type="OrthoDB" id="2015405at2759"/>